<keyword evidence="2" id="KW-1185">Reference proteome</keyword>
<evidence type="ECO:0000313" key="1">
    <source>
        <dbReference type="EMBL" id="KAI3668883.1"/>
    </source>
</evidence>
<proteinExistence type="predicted"/>
<dbReference type="Proteomes" id="UP001055879">
    <property type="component" value="Linkage Group LG16"/>
</dbReference>
<evidence type="ECO:0000313" key="2">
    <source>
        <dbReference type="Proteomes" id="UP001055879"/>
    </source>
</evidence>
<comment type="caution">
    <text evidence="1">The sequence shown here is derived from an EMBL/GenBank/DDBJ whole genome shotgun (WGS) entry which is preliminary data.</text>
</comment>
<sequence>MVNDGANTTRHQADQHGGRREPPRSNLNSTTPPPSPSRTPRRTRRVATTTPPPSKPPSTSSTVLPPPPPPTSTERMVTTVTCSSVITTTKNPSTSGTRKQKSVICPICKKDMCHEKALCGHIRWHTQAERQAAYTDIARALASNFISGGVHIEHQGSPKRLKLPDLNQPPPPDDDDAA</sequence>
<dbReference type="EMBL" id="CM042062">
    <property type="protein sequence ID" value="KAI3668883.1"/>
    <property type="molecule type" value="Genomic_DNA"/>
</dbReference>
<reference evidence="2" key="1">
    <citation type="journal article" date="2022" name="Mol. Ecol. Resour.">
        <title>The genomes of chicory, endive, great burdock and yacon provide insights into Asteraceae palaeo-polyploidization history and plant inulin production.</title>
        <authorList>
            <person name="Fan W."/>
            <person name="Wang S."/>
            <person name="Wang H."/>
            <person name="Wang A."/>
            <person name="Jiang F."/>
            <person name="Liu H."/>
            <person name="Zhao H."/>
            <person name="Xu D."/>
            <person name="Zhang Y."/>
        </authorList>
    </citation>
    <scope>NUCLEOTIDE SEQUENCE [LARGE SCALE GENOMIC DNA]</scope>
    <source>
        <strain evidence="2">cv. Niubang</strain>
    </source>
</reference>
<protein>
    <submittedName>
        <fullName evidence="1">Uncharacterized protein</fullName>
    </submittedName>
</protein>
<reference evidence="1 2" key="2">
    <citation type="journal article" date="2022" name="Mol. Ecol. Resour.">
        <title>The genomes of chicory, endive, great burdock and yacon provide insights into Asteraceae paleo-polyploidization history and plant inulin production.</title>
        <authorList>
            <person name="Fan W."/>
            <person name="Wang S."/>
            <person name="Wang H."/>
            <person name="Wang A."/>
            <person name="Jiang F."/>
            <person name="Liu H."/>
            <person name="Zhao H."/>
            <person name="Xu D."/>
            <person name="Zhang Y."/>
        </authorList>
    </citation>
    <scope>NUCLEOTIDE SEQUENCE [LARGE SCALE GENOMIC DNA]</scope>
    <source>
        <strain evidence="2">cv. Niubang</strain>
    </source>
</reference>
<gene>
    <name evidence="1" type="ORF">L6452_40100</name>
</gene>
<organism evidence="1 2">
    <name type="scientific">Arctium lappa</name>
    <name type="common">Greater burdock</name>
    <name type="synonym">Lappa major</name>
    <dbReference type="NCBI Taxonomy" id="4217"/>
    <lineage>
        <taxon>Eukaryota</taxon>
        <taxon>Viridiplantae</taxon>
        <taxon>Streptophyta</taxon>
        <taxon>Embryophyta</taxon>
        <taxon>Tracheophyta</taxon>
        <taxon>Spermatophyta</taxon>
        <taxon>Magnoliopsida</taxon>
        <taxon>eudicotyledons</taxon>
        <taxon>Gunneridae</taxon>
        <taxon>Pentapetalae</taxon>
        <taxon>asterids</taxon>
        <taxon>campanulids</taxon>
        <taxon>Asterales</taxon>
        <taxon>Asteraceae</taxon>
        <taxon>Carduoideae</taxon>
        <taxon>Cardueae</taxon>
        <taxon>Arctiinae</taxon>
        <taxon>Arctium</taxon>
    </lineage>
</organism>
<name>A0ACB8XMR1_ARCLA</name>
<accession>A0ACB8XMR1</accession>